<accession>A0A9N9LJH1</accession>
<comment type="caution">
    <text evidence="1">The sequence shown here is derived from an EMBL/GenBank/DDBJ whole genome shotgun (WGS) entry which is preliminary data.</text>
</comment>
<protein>
    <submittedName>
        <fullName evidence="1">Uncharacterized protein</fullName>
    </submittedName>
</protein>
<keyword evidence="2" id="KW-1185">Reference proteome</keyword>
<name>A0A9N9LJH1_9HELO</name>
<organism evidence="1 2">
    <name type="scientific">Hymenoscyphus albidus</name>
    <dbReference type="NCBI Taxonomy" id="595503"/>
    <lineage>
        <taxon>Eukaryota</taxon>
        <taxon>Fungi</taxon>
        <taxon>Dikarya</taxon>
        <taxon>Ascomycota</taxon>
        <taxon>Pezizomycotina</taxon>
        <taxon>Leotiomycetes</taxon>
        <taxon>Helotiales</taxon>
        <taxon>Helotiaceae</taxon>
        <taxon>Hymenoscyphus</taxon>
    </lineage>
</organism>
<dbReference type="Proteomes" id="UP000701801">
    <property type="component" value="Unassembled WGS sequence"/>
</dbReference>
<proteinExistence type="predicted"/>
<dbReference type="AlphaFoldDB" id="A0A9N9LJH1"/>
<gene>
    <name evidence="1" type="ORF">HYALB_00000468</name>
</gene>
<evidence type="ECO:0000313" key="1">
    <source>
        <dbReference type="EMBL" id="CAG8974853.1"/>
    </source>
</evidence>
<reference evidence="1" key="1">
    <citation type="submission" date="2021-07" db="EMBL/GenBank/DDBJ databases">
        <authorList>
            <person name="Durling M."/>
        </authorList>
    </citation>
    <scope>NUCLEOTIDE SEQUENCE</scope>
</reference>
<evidence type="ECO:0000313" key="2">
    <source>
        <dbReference type="Proteomes" id="UP000701801"/>
    </source>
</evidence>
<dbReference type="EMBL" id="CAJVRM010000116">
    <property type="protein sequence ID" value="CAG8974853.1"/>
    <property type="molecule type" value="Genomic_DNA"/>
</dbReference>
<sequence>MYKDEEWPGGKKENEGKLPGAMYHNFATFPFIYFKNKDNLDAINTNIPYDTKAIKLPWKGPADEDLNDVLRVCKPVYVGLDRYLRGRLSPEISIVFRCKDLETAKTITIRIGNEKGELKGQEEELIDKDIRTVLAKTPDCRKWNVQSIELVGG</sequence>
<dbReference type="OrthoDB" id="10373982at2759"/>